<evidence type="ECO:0000313" key="7">
    <source>
        <dbReference type="Proteomes" id="UP000695000"/>
    </source>
</evidence>
<name>A0ABM1MDB1_NICVS</name>
<dbReference type="Pfam" id="PF00050">
    <property type="entry name" value="Kazal_1"/>
    <property type="match status" value="2"/>
</dbReference>
<evidence type="ECO:0000259" key="6">
    <source>
        <dbReference type="PROSITE" id="PS51465"/>
    </source>
</evidence>
<keyword evidence="2" id="KW-0964">Secreted</keyword>
<evidence type="ECO:0000256" key="2">
    <source>
        <dbReference type="ARBA" id="ARBA00022525"/>
    </source>
</evidence>
<evidence type="ECO:0000256" key="5">
    <source>
        <dbReference type="SAM" id="SignalP"/>
    </source>
</evidence>
<comment type="subcellular location">
    <subcellularLocation>
        <location evidence="1">Secreted</location>
    </subcellularLocation>
</comment>
<dbReference type="InterPro" id="IPR002350">
    <property type="entry name" value="Kazal_dom"/>
</dbReference>
<evidence type="ECO:0000256" key="3">
    <source>
        <dbReference type="ARBA" id="ARBA00022690"/>
    </source>
</evidence>
<reference evidence="8" key="1">
    <citation type="submission" date="2025-08" db="UniProtKB">
        <authorList>
            <consortium name="RefSeq"/>
        </authorList>
    </citation>
    <scope>IDENTIFICATION</scope>
    <source>
        <tissue evidence="8">Whole Larva</tissue>
    </source>
</reference>
<sequence>MMFVLIVALVAAICAPIQSSPICPAIYQPICASNGKTYDNECLFNHALVEEDSTLTIKFHGTCEYSDWDEIVCDAEDKSSAFCGSDGITYNNKCFFDIAVKRNPSLRKRNGGYPCSTREVTRKICGTDSRYYDVPTFRAQQSVRPQLGEWPIQKCRPIPPPVGPRVDDEDYRPPPYSSYIRTPPLPEIPTVCGSDLLIYEEPTFIAQQLIRSELSRLPLSECYYKPYFQQ</sequence>
<keyword evidence="3" id="KW-0646">Protease inhibitor</keyword>
<protein>
    <submittedName>
        <fullName evidence="8">Ovoinhibitor-like</fullName>
    </submittedName>
</protein>
<evidence type="ECO:0000256" key="4">
    <source>
        <dbReference type="ARBA" id="ARBA00023157"/>
    </source>
</evidence>
<evidence type="ECO:0000313" key="8">
    <source>
        <dbReference type="RefSeq" id="XP_017772561.1"/>
    </source>
</evidence>
<organism evidence="7 8">
    <name type="scientific">Nicrophorus vespilloides</name>
    <name type="common">Boreal carrion beetle</name>
    <dbReference type="NCBI Taxonomy" id="110193"/>
    <lineage>
        <taxon>Eukaryota</taxon>
        <taxon>Metazoa</taxon>
        <taxon>Ecdysozoa</taxon>
        <taxon>Arthropoda</taxon>
        <taxon>Hexapoda</taxon>
        <taxon>Insecta</taxon>
        <taxon>Pterygota</taxon>
        <taxon>Neoptera</taxon>
        <taxon>Endopterygota</taxon>
        <taxon>Coleoptera</taxon>
        <taxon>Polyphaga</taxon>
        <taxon>Staphyliniformia</taxon>
        <taxon>Silphidae</taxon>
        <taxon>Nicrophorinae</taxon>
        <taxon>Nicrophorus</taxon>
    </lineage>
</organism>
<gene>
    <name evidence="8" type="primary">LOC108559727</name>
</gene>
<dbReference type="SUPFAM" id="SSF100895">
    <property type="entry name" value="Kazal-type serine protease inhibitors"/>
    <property type="match status" value="2"/>
</dbReference>
<dbReference type="RefSeq" id="XP_017772561.1">
    <property type="nucleotide sequence ID" value="XM_017917072.1"/>
</dbReference>
<keyword evidence="5" id="KW-0732">Signal</keyword>
<evidence type="ECO:0000256" key="1">
    <source>
        <dbReference type="ARBA" id="ARBA00004613"/>
    </source>
</evidence>
<feature type="chain" id="PRO_5046529087" evidence="5">
    <location>
        <begin position="20"/>
        <end position="230"/>
    </location>
</feature>
<dbReference type="Pfam" id="PF07648">
    <property type="entry name" value="Kazal_2"/>
    <property type="match status" value="1"/>
</dbReference>
<dbReference type="Proteomes" id="UP000695000">
    <property type="component" value="Unplaced"/>
</dbReference>
<dbReference type="CDD" id="cd00104">
    <property type="entry name" value="KAZAL_FS"/>
    <property type="match status" value="2"/>
</dbReference>
<dbReference type="GeneID" id="108559727"/>
<feature type="domain" description="Kazal-like" evidence="6">
    <location>
        <begin position="8"/>
        <end position="65"/>
    </location>
</feature>
<dbReference type="PANTHER" id="PTHR21312:SF28">
    <property type="entry name" value="OVOINHIBITOR-RELATED"/>
    <property type="match status" value="1"/>
</dbReference>
<accession>A0ABM1MDB1</accession>
<dbReference type="Gene3D" id="3.30.60.30">
    <property type="match status" value="2"/>
</dbReference>
<keyword evidence="4" id="KW-1015">Disulfide bond</keyword>
<dbReference type="SMART" id="SM00280">
    <property type="entry name" value="KAZAL"/>
    <property type="match status" value="2"/>
</dbReference>
<dbReference type="InterPro" id="IPR036058">
    <property type="entry name" value="Kazal_dom_sf"/>
</dbReference>
<feature type="signal peptide" evidence="5">
    <location>
        <begin position="1"/>
        <end position="19"/>
    </location>
</feature>
<keyword evidence="7" id="KW-1185">Reference proteome</keyword>
<proteinExistence type="predicted"/>
<dbReference type="PROSITE" id="PS51465">
    <property type="entry name" value="KAZAL_2"/>
    <property type="match status" value="1"/>
</dbReference>
<dbReference type="PANTHER" id="PTHR21312">
    <property type="entry name" value="SERINE PROTEASE INHIBITOR"/>
    <property type="match status" value="1"/>
</dbReference>